<feature type="transmembrane region" description="Helical" evidence="1">
    <location>
        <begin position="77"/>
        <end position="97"/>
    </location>
</feature>
<dbReference type="PANTHER" id="PTHR28613">
    <property type="entry name" value="SI:CH211-232M10.4-RELATED"/>
    <property type="match status" value="1"/>
</dbReference>
<dbReference type="Pfam" id="PF15125">
    <property type="entry name" value="TMEM238"/>
    <property type="match status" value="1"/>
</dbReference>
<dbReference type="Proteomes" id="UP000324632">
    <property type="component" value="Chromosome 21"/>
</dbReference>
<keyword evidence="1" id="KW-0472">Membrane</keyword>
<gene>
    <name evidence="2" type="ORF">E1301_Tti019717</name>
</gene>
<organism evidence="2 3">
    <name type="scientific">Triplophysa tibetana</name>
    <dbReference type="NCBI Taxonomy" id="1572043"/>
    <lineage>
        <taxon>Eukaryota</taxon>
        <taxon>Metazoa</taxon>
        <taxon>Chordata</taxon>
        <taxon>Craniata</taxon>
        <taxon>Vertebrata</taxon>
        <taxon>Euteleostomi</taxon>
        <taxon>Actinopterygii</taxon>
        <taxon>Neopterygii</taxon>
        <taxon>Teleostei</taxon>
        <taxon>Ostariophysi</taxon>
        <taxon>Cypriniformes</taxon>
        <taxon>Nemacheilidae</taxon>
        <taxon>Triplophysa</taxon>
    </lineage>
</organism>
<dbReference type="EMBL" id="SOYY01000021">
    <property type="protein sequence ID" value="KAA0706198.1"/>
    <property type="molecule type" value="Genomic_DNA"/>
</dbReference>
<keyword evidence="1" id="KW-0812">Transmembrane</keyword>
<reference evidence="2 3" key="1">
    <citation type="journal article" date="2019" name="Mol. Ecol. Resour.">
        <title>Chromosome-level genome assembly of Triplophysa tibetana, a fish adapted to the harsh high-altitude environment of the Tibetan Plateau.</title>
        <authorList>
            <person name="Yang X."/>
            <person name="Liu H."/>
            <person name="Ma Z."/>
            <person name="Zou Y."/>
            <person name="Zou M."/>
            <person name="Mao Y."/>
            <person name="Li X."/>
            <person name="Wang H."/>
            <person name="Chen T."/>
            <person name="Wang W."/>
            <person name="Yang R."/>
        </authorList>
    </citation>
    <scope>NUCLEOTIDE SEQUENCE [LARGE SCALE GENOMIC DNA]</scope>
    <source>
        <strain evidence="2">TTIB1903HZAU</strain>
        <tissue evidence="2">Muscle</tissue>
    </source>
</reference>
<evidence type="ECO:0000256" key="1">
    <source>
        <dbReference type="SAM" id="Phobius"/>
    </source>
</evidence>
<dbReference type="InterPro" id="IPR029365">
    <property type="entry name" value="TMEM238"/>
</dbReference>
<keyword evidence="3" id="KW-1185">Reference proteome</keyword>
<evidence type="ECO:0000313" key="3">
    <source>
        <dbReference type="Proteomes" id="UP000324632"/>
    </source>
</evidence>
<proteinExistence type="predicted"/>
<name>A0A5A9NA74_9TELE</name>
<dbReference type="PANTHER" id="PTHR28613:SF2">
    <property type="entry name" value="TRANSMEMBRANE PROTEIN 238-LIKE"/>
    <property type="match status" value="1"/>
</dbReference>
<evidence type="ECO:0008006" key="4">
    <source>
        <dbReference type="Google" id="ProtNLM"/>
    </source>
</evidence>
<dbReference type="AlphaFoldDB" id="A0A5A9NA74"/>
<sequence length="110" mass="12583">MHVHSYLGKVESNGFVTQRHVRRLSPPEVPEMACADKCTKKVGRCFFFLCLAIVCDLAGLVVFLVGIFAPIEYWDLFVLSGPIIIFLSLVFWIFWYLGNLTVPYQELLPK</sequence>
<comment type="caution">
    <text evidence="2">The sequence shown here is derived from an EMBL/GenBank/DDBJ whole genome shotgun (WGS) entry which is preliminary data.</text>
</comment>
<accession>A0A5A9NA74</accession>
<protein>
    <recommendedName>
        <fullName evidence="4">Transmembrane protein 238</fullName>
    </recommendedName>
</protein>
<feature type="transmembrane region" description="Helical" evidence="1">
    <location>
        <begin position="46"/>
        <end position="71"/>
    </location>
</feature>
<keyword evidence="1" id="KW-1133">Transmembrane helix</keyword>
<evidence type="ECO:0000313" key="2">
    <source>
        <dbReference type="EMBL" id="KAA0706198.1"/>
    </source>
</evidence>